<proteinExistence type="predicted"/>
<evidence type="ECO:0000313" key="2">
    <source>
        <dbReference type="EMBL" id="TCU24324.1"/>
    </source>
</evidence>
<feature type="domain" description="Restriction endonuclease type IV Mrr" evidence="1">
    <location>
        <begin position="123"/>
        <end position="232"/>
    </location>
</feature>
<name>A0AAX2QPR1_9HYPH</name>
<dbReference type="AlphaFoldDB" id="A0AAX2QPR1"/>
<sequence length="268" mass="30205">MTIWEYGATSRDDIWSIDCLFCRSPMTTVFSKHHDTRKLFNRHTGAFLSNHTDGVRIVQRCELCGWWKAYDHSDHETTRPLQTRQTLMGAAGSLKELDLQDIGLPLDEVRNFLLARYDSRFDIHPRLFEETVASVFQSLGFNSIVTAYSGDGGIDGVLEKDGRQIGVQVKRYRGSIEVEQIRAFVGSLVLKDMTEGIFVTTSCFQSGGQSTAALAGVRGYRIDLVDAPRFYDALKLGQLPAVGEIDQDAAFDYFRNLRLISDQLISFE</sequence>
<dbReference type="PANTHER" id="PTHR30015:SF7">
    <property type="entry name" value="TYPE IV METHYL-DIRECTED RESTRICTION ENZYME ECOKMRR"/>
    <property type="match status" value="1"/>
</dbReference>
<keyword evidence="2" id="KW-0255">Endonuclease</keyword>
<dbReference type="InterPro" id="IPR011856">
    <property type="entry name" value="tRNA_endonuc-like_dom_sf"/>
</dbReference>
<dbReference type="GO" id="GO:0015666">
    <property type="term" value="F:restriction endodeoxyribonuclease activity"/>
    <property type="evidence" value="ECO:0007669"/>
    <property type="project" value="TreeGrafter"/>
</dbReference>
<keyword evidence="2" id="KW-0540">Nuclease</keyword>
<evidence type="ECO:0000259" key="1">
    <source>
        <dbReference type="Pfam" id="PF04471"/>
    </source>
</evidence>
<dbReference type="Pfam" id="PF04471">
    <property type="entry name" value="Mrr_cat"/>
    <property type="match status" value="1"/>
</dbReference>
<dbReference type="EMBL" id="SMBI01000006">
    <property type="protein sequence ID" value="TCU24324.1"/>
    <property type="molecule type" value="Genomic_DNA"/>
</dbReference>
<dbReference type="Proteomes" id="UP000295021">
    <property type="component" value="Unassembled WGS sequence"/>
</dbReference>
<dbReference type="InterPro" id="IPR011335">
    <property type="entry name" value="Restrct_endonuc-II-like"/>
</dbReference>
<reference evidence="2 3" key="1">
    <citation type="submission" date="2019-03" db="EMBL/GenBank/DDBJ databases">
        <title>Genomic Encyclopedia of Type Strains, Phase IV (KMG-V): Genome sequencing to study the core and pangenomes of soil and plant-associated prokaryotes.</title>
        <authorList>
            <person name="Whitman W."/>
        </authorList>
    </citation>
    <scope>NUCLEOTIDE SEQUENCE [LARGE SCALE GENOMIC DNA]</scope>
    <source>
        <strain evidence="2 3">FB403</strain>
    </source>
</reference>
<comment type="caution">
    <text evidence="2">The sequence shown here is derived from an EMBL/GenBank/DDBJ whole genome shotgun (WGS) entry which is preliminary data.</text>
</comment>
<gene>
    <name evidence="2" type="ORF">EV131_106313</name>
</gene>
<organism evidence="2 3">
    <name type="scientific">Rhizobium laguerreae</name>
    <dbReference type="NCBI Taxonomy" id="1076926"/>
    <lineage>
        <taxon>Bacteria</taxon>
        <taxon>Pseudomonadati</taxon>
        <taxon>Pseudomonadota</taxon>
        <taxon>Alphaproteobacteria</taxon>
        <taxon>Hyphomicrobiales</taxon>
        <taxon>Rhizobiaceae</taxon>
        <taxon>Rhizobium/Agrobacterium group</taxon>
        <taxon>Rhizobium</taxon>
    </lineage>
</organism>
<dbReference type="PANTHER" id="PTHR30015">
    <property type="entry name" value="MRR RESTRICTION SYSTEM PROTEIN"/>
    <property type="match status" value="1"/>
</dbReference>
<dbReference type="InterPro" id="IPR007560">
    <property type="entry name" value="Restrct_endonuc_IV_Mrr"/>
</dbReference>
<dbReference type="GO" id="GO:0009307">
    <property type="term" value="P:DNA restriction-modification system"/>
    <property type="evidence" value="ECO:0007669"/>
    <property type="project" value="InterPro"/>
</dbReference>
<dbReference type="SUPFAM" id="SSF52980">
    <property type="entry name" value="Restriction endonuclease-like"/>
    <property type="match status" value="1"/>
</dbReference>
<dbReference type="Gene3D" id="3.40.1350.10">
    <property type="match status" value="1"/>
</dbReference>
<evidence type="ECO:0000313" key="3">
    <source>
        <dbReference type="Proteomes" id="UP000295021"/>
    </source>
</evidence>
<accession>A0AAX2QPR1</accession>
<protein>
    <submittedName>
        <fullName evidence="2">Restriction endonuclease</fullName>
    </submittedName>
</protein>
<dbReference type="GO" id="GO:0003677">
    <property type="term" value="F:DNA binding"/>
    <property type="evidence" value="ECO:0007669"/>
    <property type="project" value="InterPro"/>
</dbReference>
<keyword evidence="2" id="KW-0378">Hydrolase</keyword>
<dbReference type="RefSeq" id="WP_132611779.1">
    <property type="nucleotide sequence ID" value="NZ_SMBI01000006.1"/>
</dbReference>
<dbReference type="InterPro" id="IPR052906">
    <property type="entry name" value="Type_IV_Methyl-Rstrct_Enzyme"/>
</dbReference>